<keyword evidence="3" id="KW-1185">Reference proteome</keyword>
<evidence type="ECO:0000313" key="2">
    <source>
        <dbReference type="EMBL" id="KAK0674498.1"/>
    </source>
</evidence>
<dbReference type="EMBL" id="JAULSY010000001">
    <property type="protein sequence ID" value="KAK0674498.1"/>
    <property type="molecule type" value="Genomic_DNA"/>
</dbReference>
<accession>A0AA40DF54</accession>
<reference evidence="2" key="1">
    <citation type="submission" date="2023-06" db="EMBL/GenBank/DDBJ databases">
        <title>Genome-scale phylogeny and comparative genomics of the fungal order Sordariales.</title>
        <authorList>
            <consortium name="Lawrence Berkeley National Laboratory"/>
            <person name="Hensen N."/>
            <person name="Bonometti L."/>
            <person name="Westerberg I."/>
            <person name="Brannstrom I.O."/>
            <person name="Guillou S."/>
            <person name="Cros-Aarteil S."/>
            <person name="Calhoun S."/>
            <person name="Haridas S."/>
            <person name="Kuo A."/>
            <person name="Mondo S."/>
            <person name="Pangilinan J."/>
            <person name="Riley R."/>
            <person name="Labutti K."/>
            <person name="Andreopoulos B."/>
            <person name="Lipzen A."/>
            <person name="Chen C."/>
            <person name="Yanf M."/>
            <person name="Daum C."/>
            <person name="Ng V."/>
            <person name="Clum A."/>
            <person name="Steindorff A."/>
            <person name="Ohm R."/>
            <person name="Martin F."/>
            <person name="Silar P."/>
            <person name="Natvig D."/>
            <person name="Lalanne C."/>
            <person name="Gautier V."/>
            <person name="Ament-Velasquez S.L."/>
            <person name="Kruys A."/>
            <person name="Hutchinson M.I."/>
            <person name="Powell A.J."/>
            <person name="Barry K."/>
            <person name="Miller A.N."/>
            <person name="Grigoriev I.V."/>
            <person name="Debuchy R."/>
            <person name="Gladieux P."/>
            <person name="Thoren M.H."/>
            <person name="Johannesson H."/>
        </authorList>
    </citation>
    <scope>NUCLEOTIDE SEQUENCE</scope>
    <source>
        <strain evidence="2">CBS 307.81</strain>
    </source>
</reference>
<evidence type="ECO:0000313" key="3">
    <source>
        <dbReference type="Proteomes" id="UP001174997"/>
    </source>
</evidence>
<name>A0AA40DF54_9PEZI</name>
<dbReference type="AlphaFoldDB" id="A0AA40DF54"/>
<evidence type="ECO:0000256" key="1">
    <source>
        <dbReference type="SAM" id="MobiDB-lite"/>
    </source>
</evidence>
<dbReference type="Proteomes" id="UP001174997">
    <property type="component" value="Unassembled WGS sequence"/>
</dbReference>
<gene>
    <name evidence="2" type="ORF">QBC41DRAFT_1440</name>
</gene>
<protein>
    <submittedName>
        <fullName evidence="2">Uncharacterized protein</fullName>
    </submittedName>
</protein>
<organism evidence="2 3">
    <name type="scientific">Cercophora samala</name>
    <dbReference type="NCBI Taxonomy" id="330535"/>
    <lineage>
        <taxon>Eukaryota</taxon>
        <taxon>Fungi</taxon>
        <taxon>Dikarya</taxon>
        <taxon>Ascomycota</taxon>
        <taxon>Pezizomycotina</taxon>
        <taxon>Sordariomycetes</taxon>
        <taxon>Sordariomycetidae</taxon>
        <taxon>Sordariales</taxon>
        <taxon>Lasiosphaeriaceae</taxon>
        <taxon>Cercophora</taxon>
    </lineage>
</organism>
<sequence length="211" mass="23405">MFPCAASDAEIERSSRRGQSLDSLFFYESLQKEGPLSLESVLARQLQLNPANPNQLQPRTAGTSGCPLSSIAKNPTHVVETENVDEEPFYAALCIWLQKGAASDAATVFLCIKWAWQMVRAFLQPHHPIAIIQSPRDPITIIFSLQHWTGKLHMPGLAAVYHHCRRRLLSSEPESSAIATVVSERLEPDVSSRPSAEDPADSFFVDRAPDR</sequence>
<proteinExistence type="predicted"/>
<comment type="caution">
    <text evidence="2">The sequence shown here is derived from an EMBL/GenBank/DDBJ whole genome shotgun (WGS) entry which is preliminary data.</text>
</comment>
<feature type="region of interest" description="Disordered" evidence="1">
    <location>
        <begin position="186"/>
        <end position="211"/>
    </location>
</feature>